<reference evidence="3 4" key="1">
    <citation type="submission" date="2019-01" db="EMBL/GenBank/DDBJ databases">
        <title>Nocardioides guangzhouensis sp. nov., an actinobacterium isolated from soil.</title>
        <authorList>
            <person name="Fu Y."/>
            <person name="Cai Y."/>
            <person name="Lin Z."/>
            <person name="Chen P."/>
        </authorList>
    </citation>
    <scope>NUCLEOTIDE SEQUENCE [LARGE SCALE GENOMIC DNA]</scope>
    <source>
        <strain evidence="3 4">130</strain>
    </source>
</reference>
<protein>
    <submittedName>
        <fullName evidence="3">Uncharacterized protein</fullName>
    </submittedName>
</protein>
<dbReference type="Proteomes" id="UP000295198">
    <property type="component" value="Unassembled WGS sequence"/>
</dbReference>
<evidence type="ECO:0000256" key="2">
    <source>
        <dbReference type="SAM" id="SignalP"/>
    </source>
</evidence>
<gene>
    <name evidence="3" type="ORF">EKO23_09255</name>
</gene>
<evidence type="ECO:0000256" key="1">
    <source>
        <dbReference type="SAM" id="MobiDB-lite"/>
    </source>
</evidence>
<keyword evidence="2" id="KW-0732">Signal</keyword>
<feature type="region of interest" description="Disordered" evidence="1">
    <location>
        <begin position="31"/>
        <end position="53"/>
    </location>
</feature>
<dbReference type="EMBL" id="SDKM01000011">
    <property type="protein sequence ID" value="RYP86479.1"/>
    <property type="molecule type" value="Genomic_DNA"/>
</dbReference>
<organism evidence="3 4">
    <name type="scientific">Nocardioides guangzhouensis</name>
    <dbReference type="NCBI Taxonomy" id="2497878"/>
    <lineage>
        <taxon>Bacteria</taxon>
        <taxon>Bacillati</taxon>
        <taxon>Actinomycetota</taxon>
        <taxon>Actinomycetes</taxon>
        <taxon>Propionibacteriales</taxon>
        <taxon>Nocardioidaceae</taxon>
        <taxon>Nocardioides</taxon>
    </lineage>
</organism>
<dbReference type="AlphaFoldDB" id="A0A4V1XZE6"/>
<evidence type="ECO:0000313" key="4">
    <source>
        <dbReference type="Proteomes" id="UP000295198"/>
    </source>
</evidence>
<evidence type="ECO:0000313" key="3">
    <source>
        <dbReference type="EMBL" id="RYP86479.1"/>
    </source>
</evidence>
<proteinExistence type="predicted"/>
<accession>A0A4V1XZE6</accession>
<dbReference type="RefSeq" id="WP_134716480.1">
    <property type="nucleotide sequence ID" value="NZ_SDKM01000011.1"/>
</dbReference>
<keyword evidence="4" id="KW-1185">Reference proteome</keyword>
<sequence>MIGISGRTAAAATVQALVGLAAAPAYGAAPADPVDLGGTPIDGRPSTDPENRTELEVSACEDTSCGTASASASYLFPDAPFGTALTLQRRILAAFTWWSARSSTHQTVPMPPIATGCSSS</sequence>
<feature type="signal peptide" evidence="2">
    <location>
        <begin position="1"/>
        <end position="27"/>
    </location>
</feature>
<name>A0A4V1XZE6_9ACTN</name>
<feature type="chain" id="PRO_5038908308" evidence="2">
    <location>
        <begin position="28"/>
        <end position="120"/>
    </location>
</feature>
<comment type="caution">
    <text evidence="3">The sequence shown here is derived from an EMBL/GenBank/DDBJ whole genome shotgun (WGS) entry which is preliminary data.</text>
</comment>